<protein>
    <submittedName>
        <fullName evidence="1">Phage Gp37/Gp68 family protein</fullName>
    </submittedName>
</protein>
<dbReference type="EMBL" id="SBLB01000001">
    <property type="protein sequence ID" value="RYC71259.1"/>
    <property type="molecule type" value="Genomic_DNA"/>
</dbReference>
<dbReference type="Proteomes" id="UP000290407">
    <property type="component" value="Unassembled WGS sequence"/>
</dbReference>
<keyword evidence="2" id="KW-1185">Reference proteome</keyword>
<comment type="caution">
    <text evidence="1">The sequence shown here is derived from an EMBL/GenBank/DDBJ whole genome shotgun (WGS) entry which is preliminary data.</text>
</comment>
<dbReference type="Pfam" id="PF07505">
    <property type="entry name" value="DUF5131"/>
    <property type="match status" value="1"/>
</dbReference>
<reference evidence="1 2" key="1">
    <citation type="submission" date="2019-01" db="EMBL/GenBank/DDBJ databases">
        <title>Spirosoma flava sp. nov., a propanil-degrading bacterium isolated from herbicide-contaminated soil.</title>
        <authorList>
            <person name="Zhang L."/>
            <person name="Jiang J.-D."/>
        </authorList>
    </citation>
    <scope>NUCLEOTIDE SEQUENCE [LARGE SCALE GENOMIC DNA]</scope>
    <source>
        <strain evidence="1 2">TY50</strain>
    </source>
</reference>
<dbReference type="CDD" id="cd01335">
    <property type="entry name" value="Radical_SAM"/>
    <property type="match status" value="1"/>
</dbReference>
<accession>A0A4Q2UWB3</accession>
<organism evidence="1 2">
    <name type="scientific">Spirosoma sordidisoli</name>
    <dbReference type="NCBI Taxonomy" id="2502893"/>
    <lineage>
        <taxon>Bacteria</taxon>
        <taxon>Pseudomonadati</taxon>
        <taxon>Bacteroidota</taxon>
        <taxon>Cytophagia</taxon>
        <taxon>Cytophagales</taxon>
        <taxon>Cytophagaceae</taxon>
        <taxon>Spirosoma</taxon>
    </lineage>
</organism>
<dbReference type="AlphaFoldDB" id="A0A4Q2UWB3"/>
<sequence>MAQSSIEWTEMTWNPTTGCDKLSAGCKFCYAEVMSRRLQAMGSPKYQDGFKVVKTHDSELSLPYTWKKPRTVFVNSMSDLFHKNVPLAFIQKVFNTMNECFQHTFQVLTKRGDLVEQYSDQLIWTPNIWMGVSVEDERVINRIDHLRKSGAQTKFLSIEPLLGPLPSLNLAGIDWVIVGGESGRNPRPMKEEWVQDIRIQCEEQGVAFFFKQWGGKNKKLAGRELNGTTYDAMPVLS</sequence>
<dbReference type="RefSeq" id="WP_129599990.1">
    <property type="nucleotide sequence ID" value="NZ_SBLB01000001.1"/>
</dbReference>
<evidence type="ECO:0000313" key="1">
    <source>
        <dbReference type="EMBL" id="RYC71259.1"/>
    </source>
</evidence>
<gene>
    <name evidence="1" type="ORF">EQG79_03690</name>
</gene>
<name>A0A4Q2UWB3_9BACT</name>
<evidence type="ECO:0000313" key="2">
    <source>
        <dbReference type="Proteomes" id="UP000290407"/>
    </source>
</evidence>
<dbReference type="InterPro" id="IPR011101">
    <property type="entry name" value="DUF5131"/>
</dbReference>
<proteinExistence type="predicted"/>